<keyword evidence="14" id="KW-1185">Reference proteome</keyword>
<evidence type="ECO:0000256" key="6">
    <source>
        <dbReference type="ARBA" id="ARBA00023077"/>
    </source>
</evidence>
<evidence type="ECO:0000256" key="9">
    <source>
        <dbReference type="ARBA" id="ARBA00023237"/>
    </source>
</evidence>
<feature type="short sequence motif" description="TonB C-terminal box" evidence="11">
    <location>
        <begin position="291"/>
        <end position="308"/>
    </location>
</feature>
<dbReference type="InterPro" id="IPR000531">
    <property type="entry name" value="Beta-barrel_TonB"/>
</dbReference>
<name>A0A239Q2R8_9RHOB</name>
<dbReference type="PROSITE" id="PS52016">
    <property type="entry name" value="TONB_DEPENDENT_REC_3"/>
    <property type="match status" value="1"/>
</dbReference>
<dbReference type="OrthoDB" id="9760494at2"/>
<dbReference type="InterPro" id="IPR039426">
    <property type="entry name" value="TonB-dep_rcpt-like"/>
</dbReference>
<keyword evidence="7 10" id="KW-0472">Membrane</keyword>
<evidence type="ECO:0000256" key="7">
    <source>
        <dbReference type="ARBA" id="ARBA00023136"/>
    </source>
</evidence>
<evidence type="ECO:0000313" key="13">
    <source>
        <dbReference type="EMBL" id="SNT76503.1"/>
    </source>
</evidence>
<dbReference type="AlphaFoldDB" id="A0A239Q2R8"/>
<proteinExistence type="inferred from homology"/>
<dbReference type="SUPFAM" id="SSF56935">
    <property type="entry name" value="Porins"/>
    <property type="match status" value="1"/>
</dbReference>
<dbReference type="PANTHER" id="PTHR30069">
    <property type="entry name" value="TONB-DEPENDENT OUTER MEMBRANE RECEPTOR"/>
    <property type="match status" value="1"/>
</dbReference>
<dbReference type="Proteomes" id="UP000198307">
    <property type="component" value="Unassembled WGS sequence"/>
</dbReference>
<dbReference type="InterPro" id="IPR010917">
    <property type="entry name" value="TonB_rcpt_CS"/>
</dbReference>
<evidence type="ECO:0000256" key="3">
    <source>
        <dbReference type="ARBA" id="ARBA00022452"/>
    </source>
</evidence>
<keyword evidence="4 10" id="KW-0812">Transmembrane</keyword>
<evidence type="ECO:0000259" key="12">
    <source>
        <dbReference type="Pfam" id="PF00593"/>
    </source>
</evidence>
<evidence type="ECO:0000256" key="4">
    <source>
        <dbReference type="ARBA" id="ARBA00022692"/>
    </source>
</evidence>
<feature type="non-terminal residue" evidence="13">
    <location>
        <position position="1"/>
    </location>
</feature>
<dbReference type="InterPro" id="IPR036942">
    <property type="entry name" value="Beta-barrel_TonB_sf"/>
</dbReference>
<dbReference type="EMBL" id="FZQB01000021">
    <property type="protein sequence ID" value="SNT76503.1"/>
    <property type="molecule type" value="Genomic_DNA"/>
</dbReference>
<evidence type="ECO:0000256" key="11">
    <source>
        <dbReference type="PROSITE-ProRule" id="PRU10144"/>
    </source>
</evidence>
<dbReference type="RefSeq" id="WP_143811497.1">
    <property type="nucleotide sequence ID" value="NZ_FZQB01000021.1"/>
</dbReference>
<dbReference type="Pfam" id="PF00593">
    <property type="entry name" value="TonB_dep_Rec_b-barrel"/>
    <property type="match status" value="1"/>
</dbReference>
<dbReference type="PANTHER" id="PTHR30069:SF29">
    <property type="entry name" value="HEMOGLOBIN AND HEMOGLOBIN-HAPTOGLOBIN-BINDING PROTEIN 1-RELATED"/>
    <property type="match status" value="1"/>
</dbReference>
<dbReference type="GO" id="GO:0015344">
    <property type="term" value="F:siderophore uptake transmembrane transporter activity"/>
    <property type="evidence" value="ECO:0007669"/>
    <property type="project" value="TreeGrafter"/>
</dbReference>
<reference evidence="13 14" key="1">
    <citation type="submission" date="2017-07" db="EMBL/GenBank/DDBJ databases">
        <authorList>
            <person name="Sun Z.S."/>
            <person name="Albrecht U."/>
            <person name="Echele G."/>
            <person name="Lee C.C."/>
        </authorList>
    </citation>
    <scope>NUCLEOTIDE SEQUENCE [LARGE SCALE GENOMIC DNA]</scope>
    <source>
        <strain evidence="13 14">DSM 14827</strain>
    </source>
</reference>
<dbReference type="GO" id="GO:0009279">
    <property type="term" value="C:cell outer membrane"/>
    <property type="evidence" value="ECO:0007669"/>
    <property type="project" value="UniProtKB-SubCell"/>
</dbReference>
<evidence type="ECO:0000256" key="10">
    <source>
        <dbReference type="PROSITE-ProRule" id="PRU01360"/>
    </source>
</evidence>
<dbReference type="Gene3D" id="2.40.170.20">
    <property type="entry name" value="TonB-dependent receptor, beta-barrel domain"/>
    <property type="match status" value="1"/>
</dbReference>
<protein>
    <submittedName>
        <fullName evidence="13">TonB dependent receptor</fullName>
    </submittedName>
</protein>
<evidence type="ECO:0000256" key="8">
    <source>
        <dbReference type="ARBA" id="ARBA00023170"/>
    </source>
</evidence>
<evidence type="ECO:0000313" key="14">
    <source>
        <dbReference type="Proteomes" id="UP000198307"/>
    </source>
</evidence>
<dbReference type="PROSITE" id="PS01156">
    <property type="entry name" value="TONB_DEPENDENT_REC_2"/>
    <property type="match status" value="1"/>
</dbReference>
<keyword evidence="5" id="KW-0732">Signal</keyword>
<comment type="similarity">
    <text evidence="10">Belongs to the TonB-dependent receptor family.</text>
</comment>
<keyword evidence="3 10" id="KW-1134">Transmembrane beta strand</keyword>
<dbReference type="GO" id="GO:0044718">
    <property type="term" value="P:siderophore transmembrane transport"/>
    <property type="evidence" value="ECO:0007669"/>
    <property type="project" value="TreeGrafter"/>
</dbReference>
<evidence type="ECO:0000256" key="2">
    <source>
        <dbReference type="ARBA" id="ARBA00022448"/>
    </source>
</evidence>
<keyword evidence="9 10" id="KW-0998">Cell outer membrane</keyword>
<sequence length="308" mass="33952">RPETGYGHTLRYLGATRVAITLKQRFFPTCYGIDLSTGMRLDHSRLTDWNNRRLTDEGISVNGTASYEFAPGYELFAGASSTWLGYDVGEYGLLHARDANFVTDPDLEAATARSVKLGLNASQGNWTGNLTFFDTHLVGLGEYDTSAGMLTNADEYRSKGFTLQGSYSWGSGRVGASYTKADVTQDGDDVLPSGGTVMPVGDLATLYIDQEIPQYNLTVGGTLEWAGTLSGDYLTEAGYDDHSSYAVLNAYAKWRPARFDNLVVHFSIDNIFDEEYYERSSYVQYSPRDVYPLYAPGRTATLGLTLDF</sequence>
<keyword evidence="2 10" id="KW-0813">Transport</keyword>
<accession>A0A239Q2R8</accession>
<keyword evidence="8 13" id="KW-0675">Receptor</keyword>
<evidence type="ECO:0000256" key="1">
    <source>
        <dbReference type="ARBA" id="ARBA00004571"/>
    </source>
</evidence>
<keyword evidence="6" id="KW-0798">TonB box</keyword>
<gene>
    <name evidence="13" type="ORF">SAMN05444959_1211</name>
</gene>
<evidence type="ECO:0000256" key="5">
    <source>
        <dbReference type="ARBA" id="ARBA00022729"/>
    </source>
</evidence>
<organism evidence="13 14">
    <name type="scientific">Paracoccus seriniphilus</name>
    <dbReference type="NCBI Taxonomy" id="184748"/>
    <lineage>
        <taxon>Bacteria</taxon>
        <taxon>Pseudomonadati</taxon>
        <taxon>Pseudomonadota</taxon>
        <taxon>Alphaproteobacteria</taxon>
        <taxon>Rhodobacterales</taxon>
        <taxon>Paracoccaceae</taxon>
        <taxon>Paracoccus</taxon>
    </lineage>
</organism>
<comment type="subcellular location">
    <subcellularLocation>
        <location evidence="1 10">Cell outer membrane</location>
        <topology evidence="1 10">Multi-pass membrane protein</topology>
    </subcellularLocation>
</comment>
<feature type="domain" description="TonB-dependent receptor-like beta-barrel" evidence="12">
    <location>
        <begin position="34"/>
        <end position="271"/>
    </location>
</feature>